<dbReference type="GO" id="GO:0015808">
    <property type="term" value="P:L-alanine transport"/>
    <property type="evidence" value="ECO:0007669"/>
    <property type="project" value="TreeGrafter"/>
</dbReference>
<keyword evidence="2" id="KW-0547">Nucleotide-binding</keyword>
<dbReference type="EMBL" id="JACRTG010000029">
    <property type="protein sequence ID" value="MBC8589019.1"/>
    <property type="molecule type" value="Genomic_DNA"/>
</dbReference>
<dbReference type="GO" id="GO:1903805">
    <property type="term" value="P:L-valine import across plasma membrane"/>
    <property type="evidence" value="ECO:0007669"/>
    <property type="project" value="TreeGrafter"/>
</dbReference>
<dbReference type="SMART" id="SM00382">
    <property type="entry name" value="AAA"/>
    <property type="match status" value="1"/>
</dbReference>
<dbReference type="GO" id="GO:0015192">
    <property type="term" value="F:L-phenylalanine transmembrane transporter activity"/>
    <property type="evidence" value="ECO:0007669"/>
    <property type="project" value="TreeGrafter"/>
</dbReference>
<dbReference type="Proteomes" id="UP000601171">
    <property type="component" value="Unassembled WGS sequence"/>
</dbReference>
<comment type="caution">
    <text evidence="5">The sequence shown here is derived from an EMBL/GenBank/DDBJ whole genome shotgun (WGS) entry which is preliminary data.</text>
</comment>
<sequence length="255" mass="28966">MLKIDNITMKFGGVVAVNQFNASISKGEIVGLIGPNGAGKTTIFNMITGVYKPTLGSIIYEVNENEEDITGLRPDKIAKLGICRTFQNIRLFKELTVMDNVFIGNHLRLDSGVFSAVLRLPKYRSEEREQFEKSRYLLEKVGLYEERDEKAFSLPYGKQRRLEIARALATDPKLLLLDEPAAGMNPQETQDLMEFIVDIKKEFKLTIFLIEHHMEVVMGICERIYVLDHGILIKEGNPLEIQNDQKVIEAYLGVE</sequence>
<dbReference type="GO" id="GO:0005304">
    <property type="term" value="F:L-valine transmembrane transporter activity"/>
    <property type="evidence" value="ECO:0007669"/>
    <property type="project" value="TreeGrafter"/>
</dbReference>
<dbReference type="GO" id="GO:1903806">
    <property type="term" value="P:L-isoleucine import across plasma membrane"/>
    <property type="evidence" value="ECO:0007669"/>
    <property type="project" value="TreeGrafter"/>
</dbReference>
<keyword evidence="1" id="KW-0813">Transport</keyword>
<evidence type="ECO:0000313" key="6">
    <source>
        <dbReference type="Proteomes" id="UP000601171"/>
    </source>
</evidence>
<dbReference type="SUPFAM" id="SSF52540">
    <property type="entry name" value="P-loop containing nucleoside triphosphate hydrolases"/>
    <property type="match status" value="1"/>
</dbReference>
<proteinExistence type="predicted"/>
<protein>
    <submittedName>
        <fullName evidence="5">ABC transporter ATP-binding protein</fullName>
    </submittedName>
</protein>
<dbReference type="Pfam" id="PF12399">
    <property type="entry name" value="BCA_ABC_TP_C"/>
    <property type="match status" value="1"/>
</dbReference>
<dbReference type="GO" id="GO:0042941">
    <property type="term" value="P:D-alanine transmembrane transport"/>
    <property type="evidence" value="ECO:0007669"/>
    <property type="project" value="TreeGrafter"/>
</dbReference>
<dbReference type="InterPro" id="IPR003593">
    <property type="entry name" value="AAA+_ATPase"/>
</dbReference>
<dbReference type="PANTHER" id="PTHR45772">
    <property type="entry name" value="CONSERVED COMPONENT OF ABC TRANSPORTER FOR NATURAL AMINO ACIDS-RELATED"/>
    <property type="match status" value="1"/>
</dbReference>
<dbReference type="InterPro" id="IPR027417">
    <property type="entry name" value="P-loop_NTPase"/>
</dbReference>
<evidence type="ECO:0000256" key="1">
    <source>
        <dbReference type="ARBA" id="ARBA00022448"/>
    </source>
</evidence>
<dbReference type="PANTHER" id="PTHR45772:SF7">
    <property type="entry name" value="AMINO ACID ABC TRANSPORTER ATP-BINDING PROTEIN"/>
    <property type="match status" value="1"/>
</dbReference>
<dbReference type="GO" id="GO:0016887">
    <property type="term" value="F:ATP hydrolysis activity"/>
    <property type="evidence" value="ECO:0007669"/>
    <property type="project" value="InterPro"/>
</dbReference>
<evidence type="ECO:0000313" key="5">
    <source>
        <dbReference type="EMBL" id="MBC8589019.1"/>
    </source>
</evidence>
<reference evidence="5" key="1">
    <citation type="submission" date="2020-08" db="EMBL/GenBank/DDBJ databases">
        <title>Genome public.</title>
        <authorList>
            <person name="Liu C."/>
            <person name="Sun Q."/>
        </authorList>
    </citation>
    <scope>NUCLEOTIDE SEQUENCE</scope>
    <source>
        <strain evidence="5">BX21</strain>
    </source>
</reference>
<dbReference type="GO" id="GO:0015188">
    <property type="term" value="F:L-isoleucine transmembrane transporter activity"/>
    <property type="evidence" value="ECO:0007669"/>
    <property type="project" value="TreeGrafter"/>
</dbReference>
<feature type="domain" description="ABC transporter" evidence="4">
    <location>
        <begin position="2"/>
        <end position="254"/>
    </location>
</feature>
<organism evidence="5 6">
    <name type="scientific">Paratissierella segnis</name>
    <dbReference type="NCBI Taxonomy" id="2763679"/>
    <lineage>
        <taxon>Bacteria</taxon>
        <taxon>Bacillati</taxon>
        <taxon>Bacillota</taxon>
        <taxon>Tissierellia</taxon>
        <taxon>Tissierellales</taxon>
        <taxon>Tissierellaceae</taxon>
        <taxon>Paratissierella</taxon>
    </lineage>
</organism>
<dbReference type="GO" id="GO:0005524">
    <property type="term" value="F:ATP binding"/>
    <property type="evidence" value="ECO:0007669"/>
    <property type="project" value="UniProtKB-KW"/>
</dbReference>
<dbReference type="FunFam" id="3.40.50.300:FF:000421">
    <property type="entry name" value="Branched-chain amino acid ABC transporter ATP-binding protein"/>
    <property type="match status" value="1"/>
</dbReference>
<evidence type="ECO:0000259" key="4">
    <source>
        <dbReference type="PROSITE" id="PS50893"/>
    </source>
</evidence>
<dbReference type="InterPro" id="IPR003439">
    <property type="entry name" value="ABC_transporter-like_ATP-bd"/>
</dbReference>
<dbReference type="PROSITE" id="PS50893">
    <property type="entry name" value="ABC_TRANSPORTER_2"/>
    <property type="match status" value="1"/>
</dbReference>
<keyword evidence="6" id="KW-1185">Reference proteome</keyword>
<name>A0A926IKF5_9FIRM</name>
<evidence type="ECO:0000256" key="3">
    <source>
        <dbReference type="ARBA" id="ARBA00022840"/>
    </source>
</evidence>
<dbReference type="RefSeq" id="WP_262430479.1">
    <property type="nucleotide sequence ID" value="NZ_JACRTG010000029.1"/>
</dbReference>
<accession>A0A926IKF5</accession>
<dbReference type="Pfam" id="PF00005">
    <property type="entry name" value="ABC_tran"/>
    <property type="match status" value="1"/>
</dbReference>
<dbReference type="CDD" id="cd03219">
    <property type="entry name" value="ABC_Mj1267_LivG_branched"/>
    <property type="match status" value="1"/>
</dbReference>
<dbReference type="Gene3D" id="3.40.50.300">
    <property type="entry name" value="P-loop containing nucleotide triphosphate hydrolases"/>
    <property type="match status" value="1"/>
</dbReference>
<gene>
    <name evidence="5" type="ORF">H8707_12415</name>
</gene>
<dbReference type="AlphaFoldDB" id="A0A926IKF5"/>
<dbReference type="GO" id="GO:0005886">
    <property type="term" value="C:plasma membrane"/>
    <property type="evidence" value="ECO:0007669"/>
    <property type="project" value="TreeGrafter"/>
</dbReference>
<dbReference type="InterPro" id="IPR051120">
    <property type="entry name" value="ABC_AA/LPS_Transport"/>
</dbReference>
<evidence type="ECO:0000256" key="2">
    <source>
        <dbReference type="ARBA" id="ARBA00022741"/>
    </source>
</evidence>
<dbReference type="InterPro" id="IPR032823">
    <property type="entry name" value="BCA_ABC_TP_C"/>
</dbReference>
<keyword evidence="3 5" id="KW-0067">ATP-binding</keyword>